<dbReference type="InterPro" id="IPR014922">
    <property type="entry name" value="YdhG-like"/>
</dbReference>
<comment type="caution">
    <text evidence="2">The sequence shown here is derived from an EMBL/GenBank/DDBJ whole genome shotgun (WGS) entry which is preliminary data.</text>
</comment>
<keyword evidence="3" id="KW-1185">Reference proteome</keyword>
<dbReference type="Pfam" id="PF08818">
    <property type="entry name" value="DUF1801"/>
    <property type="match status" value="1"/>
</dbReference>
<protein>
    <submittedName>
        <fullName evidence="2">DUF1801 domain-containing protein</fullName>
    </submittedName>
</protein>
<evidence type="ECO:0000259" key="1">
    <source>
        <dbReference type="Pfam" id="PF08818"/>
    </source>
</evidence>
<dbReference type="SUPFAM" id="SSF159888">
    <property type="entry name" value="YdhG-like"/>
    <property type="match status" value="1"/>
</dbReference>
<gene>
    <name evidence="2" type="ORF">GN138_13130</name>
</gene>
<dbReference type="Proteomes" id="UP000478208">
    <property type="component" value="Unassembled WGS sequence"/>
</dbReference>
<evidence type="ECO:0000313" key="2">
    <source>
        <dbReference type="EMBL" id="MUU79392.1"/>
    </source>
</evidence>
<name>A0A6L6UEL8_9FLAO</name>
<proteinExistence type="predicted"/>
<dbReference type="RefSeq" id="WP_157364463.1">
    <property type="nucleotide sequence ID" value="NZ_WOWS01000005.1"/>
</dbReference>
<evidence type="ECO:0000313" key="3">
    <source>
        <dbReference type="Proteomes" id="UP000478208"/>
    </source>
</evidence>
<feature type="domain" description="YdhG-like" evidence="1">
    <location>
        <begin position="19"/>
        <end position="134"/>
    </location>
</feature>
<accession>A0A6L6UEL8</accession>
<organism evidence="2 3">
    <name type="scientific">Winogradskyella endarachnes</name>
    <dbReference type="NCBI Taxonomy" id="2681965"/>
    <lineage>
        <taxon>Bacteria</taxon>
        <taxon>Pseudomonadati</taxon>
        <taxon>Bacteroidota</taxon>
        <taxon>Flavobacteriia</taxon>
        <taxon>Flavobacteriales</taxon>
        <taxon>Flavobacteriaceae</taxon>
        <taxon>Winogradskyella</taxon>
    </lineage>
</organism>
<dbReference type="AlphaFoldDB" id="A0A6L6UEL8"/>
<sequence length="151" mass="17871">MTYKAETPEEYINQLPEDRKQPITKLNELIKKNMPKGLEAGMSYGMLGYYVPKSIYPDGYHCKPFPPLPFISLASQKNFIALYHSGMYAKKELYNWFVEEYPKHCKYKLDMGKSCVRFKKMEDIPYDLIEELLGKMSVEEWIEIYEKSIKK</sequence>
<dbReference type="Gene3D" id="3.90.1150.200">
    <property type="match status" value="1"/>
</dbReference>
<reference evidence="2 3" key="1">
    <citation type="submission" date="2019-12" db="EMBL/GenBank/DDBJ databases">
        <authorList>
            <person name="Li J."/>
        </authorList>
    </citation>
    <scope>NUCLEOTIDE SEQUENCE [LARGE SCALE GENOMIC DNA]</scope>
    <source>
        <strain evidence="2 3">HL2-2</strain>
    </source>
</reference>
<dbReference type="EMBL" id="WOWS01000005">
    <property type="protein sequence ID" value="MUU79392.1"/>
    <property type="molecule type" value="Genomic_DNA"/>
</dbReference>